<feature type="coiled-coil region" evidence="1">
    <location>
        <begin position="62"/>
        <end position="96"/>
    </location>
</feature>
<dbReference type="Proteomes" id="UP001266305">
    <property type="component" value="Unassembled WGS sequence"/>
</dbReference>
<keyword evidence="1" id="KW-0175">Coiled coil</keyword>
<comment type="caution">
    <text evidence="2">The sequence shown here is derived from an EMBL/GenBank/DDBJ whole genome shotgun (WGS) entry which is preliminary data.</text>
</comment>
<organism evidence="2 3">
    <name type="scientific">Saguinus oedipus</name>
    <name type="common">Cotton-top tamarin</name>
    <name type="synonym">Oedipomidas oedipus</name>
    <dbReference type="NCBI Taxonomy" id="9490"/>
    <lineage>
        <taxon>Eukaryota</taxon>
        <taxon>Metazoa</taxon>
        <taxon>Chordata</taxon>
        <taxon>Craniata</taxon>
        <taxon>Vertebrata</taxon>
        <taxon>Euteleostomi</taxon>
        <taxon>Mammalia</taxon>
        <taxon>Eutheria</taxon>
        <taxon>Euarchontoglires</taxon>
        <taxon>Primates</taxon>
        <taxon>Haplorrhini</taxon>
        <taxon>Platyrrhini</taxon>
        <taxon>Cebidae</taxon>
        <taxon>Callitrichinae</taxon>
        <taxon>Saguinus</taxon>
    </lineage>
</organism>
<gene>
    <name evidence="2" type="primary">CCDC88C_8</name>
    <name evidence="2" type="ORF">P7K49_019511</name>
</gene>
<evidence type="ECO:0000256" key="1">
    <source>
        <dbReference type="SAM" id="Coils"/>
    </source>
</evidence>
<sequence>MVLDDSTAKLSAVEKESHTWDKELARCRDVAGRLKELKKDNGDLTKQVTVHARTLITLREDLVLEKLKSQQLSSELDKLRQELEKVSLNRELLLAGG</sequence>
<dbReference type="SUPFAM" id="SSF144284">
    <property type="entry name" value="Sec2 N-terminal region"/>
    <property type="match status" value="1"/>
</dbReference>
<protein>
    <submittedName>
        <fullName evidence="2">Protein Daple</fullName>
    </submittedName>
</protein>
<reference evidence="2 3" key="1">
    <citation type="submission" date="2023-05" db="EMBL/GenBank/DDBJ databases">
        <title>B98-5 Cell Line De Novo Hybrid Assembly: An Optical Mapping Approach.</title>
        <authorList>
            <person name="Kananen K."/>
            <person name="Auerbach J.A."/>
            <person name="Kautto E."/>
            <person name="Blachly J.S."/>
        </authorList>
    </citation>
    <scope>NUCLEOTIDE SEQUENCE [LARGE SCALE GENOMIC DNA]</scope>
    <source>
        <strain evidence="2">B95-8</strain>
        <tissue evidence="2">Cell line</tissue>
    </source>
</reference>
<dbReference type="EMBL" id="JASSZA010000009">
    <property type="protein sequence ID" value="KAK2101844.1"/>
    <property type="molecule type" value="Genomic_DNA"/>
</dbReference>
<accession>A0ABQ9UYH4</accession>
<proteinExistence type="predicted"/>
<evidence type="ECO:0000313" key="2">
    <source>
        <dbReference type="EMBL" id="KAK2101844.1"/>
    </source>
</evidence>
<name>A0ABQ9UYH4_SAGOE</name>
<evidence type="ECO:0000313" key="3">
    <source>
        <dbReference type="Proteomes" id="UP001266305"/>
    </source>
</evidence>
<keyword evidence="3" id="KW-1185">Reference proteome</keyword>
<dbReference type="PANTHER" id="PTHR18947">
    <property type="entry name" value="HOOK PROTEINS"/>
    <property type="match status" value="1"/>
</dbReference>
<dbReference type="PANTHER" id="PTHR18947:SF31">
    <property type="entry name" value="PROTEIN DAPLE"/>
    <property type="match status" value="1"/>
</dbReference>